<dbReference type="GO" id="GO:0006308">
    <property type="term" value="P:DNA catabolic process"/>
    <property type="evidence" value="ECO:0007669"/>
    <property type="project" value="InterPro"/>
</dbReference>
<reference evidence="2" key="1">
    <citation type="journal article" date="2023" name="Front. Microbiol.">
        <title>Genomic-based phylogenetic and metabolic analyses of the genus Natronomonas, and description of Natronomonas aquatica sp. nov.</title>
        <authorList>
            <person name="Garcia-Roldan A."/>
            <person name="Duran-Viseras A."/>
            <person name="de la Haba R.R."/>
            <person name="Corral P."/>
            <person name="Sanchez-Porro C."/>
            <person name="Ventosa A."/>
        </authorList>
    </citation>
    <scope>NUCLEOTIDE SEQUENCE</scope>
    <source>
        <strain evidence="2">F2-12</strain>
    </source>
</reference>
<dbReference type="Pfam" id="PF02601">
    <property type="entry name" value="Exonuc_VII_L"/>
    <property type="match status" value="1"/>
</dbReference>
<proteinExistence type="predicted"/>
<name>A0A9R1CUR4_9EURY</name>
<dbReference type="RefSeq" id="WP_418904799.1">
    <property type="nucleotide sequence ID" value="NZ_JAHLKM010000020.1"/>
</dbReference>
<feature type="domain" description="Exonuclease VII large subunit C-terminal" evidence="1">
    <location>
        <begin position="13"/>
        <end position="56"/>
    </location>
</feature>
<evidence type="ECO:0000313" key="3">
    <source>
        <dbReference type="Proteomes" id="UP001139494"/>
    </source>
</evidence>
<gene>
    <name evidence="2" type="ORF">KM295_12325</name>
</gene>
<dbReference type="EMBL" id="JAHLKM010000020">
    <property type="protein sequence ID" value="MCQ4334250.1"/>
    <property type="molecule type" value="Genomic_DNA"/>
</dbReference>
<evidence type="ECO:0000259" key="1">
    <source>
        <dbReference type="Pfam" id="PF02601"/>
    </source>
</evidence>
<dbReference type="PANTHER" id="PTHR30008">
    <property type="entry name" value="EXODEOXYRIBONUCLEASE 7 LARGE SUBUNIT"/>
    <property type="match status" value="1"/>
</dbReference>
<evidence type="ECO:0000313" key="2">
    <source>
        <dbReference type="EMBL" id="MCQ4334250.1"/>
    </source>
</evidence>
<dbReference type="GO" id="GO:0009318">
    <property type="term" value="C:exodeoxyribonuclease VII complex"/>
    <property type="evidence" value="ECO:0007669"/>
    <property type="project" value="InterPro"/>
</dbReference>
<dbReference type="InterPro" id="IPR003753">
    <property type="entry name" value="Exonuc_VII_L"/>
</dbReference>
<dbReference type="AlphaFoldDB" id="A0A9R1CUR4"/>
<dbReference type="PANTHER" id="PTHR30008:SF0">
    <property type="entry name" value="EXODEOXYRIBONUCLEASE 7 LARGE SUBUNIT"/>
    <property type="match status" value="1"/>
</dbReference>
<dbReference type="Proteomes" id="UP001139494">
    <property type="component" value="Unassembled WGS sequence"/>
</dbReference>
<accession>A0A9R1CUR4</accession>
<organism evidence="2 3">
    <name type="scientific">Natronomonas aquatica</name>
    <dbReference type="NCBI Taxonomy" id="2841590"/>
    <lineage>
        <taxon>Archaea</taxon>
        <taxon>Methanobacteriati</taxon>
        <taxon>Methanobacteriota</taxon>
        <taxon>Stenosarchaea group</taxon>
        <taxon>Halobacteria</taxon>
        <taxon>Halobacteriales</taxon>
        <taxon>Natronomonadaceae</taxon>
        <taxon>Natronomonas</taxon>
    </lineage>
</organism>
<comment type="caution">
    <text evidence="2">The sequence shown here is derived from an EMBL/GenBank/DDBJ whole genome shotgun (WGS) entry which is preliminary data.</text>
</comment>
<protein>
    <recommendedName>
        <fullName evidence="1">Exonuclease VII large subunit C-terminal domain-containing protein</fullName>
    </recommendedName>
</protein>
<sequence length="88" mass="9775">MTKIAIYRYKDLFNGEPVVRTIVECATPVVVAVGHEDDETLAERVADERAMTRTSSSSHSSDVAPLRVEYDAFVSCLLYGLIQPIDEL</sequence>
<keyword evidence="3" id="KW-1185">Reference proteome</keyword>
<dbReference type="GO" id="GO:0008855">
    <property type="term" value="F:exodeoxyribonuclease VII activity"/>
    <property type="evidence" value="ECO:0007669"/>
    <property type="project" value="InterPro"/>
</dbReference>
<dbReference type="InterPro" id="IPR020579">
    <property type="entry name" value="Exonuc_VII_lsu_C"/>
</dbReference>